<keyword evidence="6" id="KW-1185">Reference proteome</keyword>
<comment type="caution">
    <text evidence="5">The sequence shown here is derived from an EMBL/GenBank/DDBJ whole genome shotgun (WGS) entry which is preliminary data.</text>
</comment>
<dbReference type="PROSITE" id="PS51000">
    <property type="entry name" value="HTH_DEOR_2"/>
    <property type="match status" value="1"/>
</dbReference>
<evidence type="ECO:0000313" key="5">
    <source>
        <dbReference type="EMBL" id="EKT63025.1"/>
    </source>
</evidence>
<protein>
    <submittedName>
        <fullName evidence="5">DeoR family transcriptional regulator</fullName>
    </submittedName>
</protein>
<dbReference type="OrthoDB" id="9814815at2"/>
<dbReference type="HOGENOM" id="CLU_060699_2_1_6"/>
<evidence type="ECO:0000256" key="1">
    <source>
        <dbReference type="ARBA" id="ARBA00023015"/>
    </source>
</evidence>
<dbReference type="PANTHER" id="PTHR30363:SF44">
    <property type="entry name" value="AGA OPERON TRANSCRIPTIONAL REPRESSOR-RELATED"/>
    <property type="match status" value="1"/>
</dbReference>
<dbReference type="PANTHER" id="PTHR30363">
    <property type="entry name" value="HTH-TYPE TRANSCRIPTIONAL REGULATOR SRLR-RELATED"/>
    <property type="match status" value="1"/>
</dbReference>
<dbReference type="Gene3D" id="1.10.10.10">
    <property type="entry name" value="Winged helix-like DNA-binding domain superfamily/Winged helix DNA-binding domain"/>
    <property type="match status" value="1"/>
</dbReference>
<dbReference type="SUPFAM" id="SSF46785">
    <property type="entry name" value="Winged helix' DNA-binding domain"/>
    <property type="match status" value="1"/>
</dbReference>
<evidence type="ECO:0000256" key="3">
    <source>
        <dbReference type="ARBA" id="ARBA00023163"/>
    </source>
</evidence>
<dbReference type="InterPro" id="IPR036390">
    <property type="entry name" value="WH_DNA-bd_sf"/>
</dbReference>
<dbReference type="InterPro" id="IPR014036">
    <property type="entry name" value="DeoR-like_C"/>
</dbReference>
<accession>K8X3J3</accession>
<dbReference type="InterPro" id="IPR050313">
    <property type="entry name" value="Carb_Metab_HTH_regulators"/>
</dbReference>
<dbReference type="Proteomes" id="UP000009336">
    <property type="component" value="Unassembled WGS sequence"/>
</dbReference>
<keyword evidence="3" id="KW-0804">Transcription</keyword>
<organism evidence="5 6">
    <name type="scientific">Providencia burhodogranariea DSM 19968</name>
    <dbReference type="NCBI Taxonomy" id="1141662"/>
    <lineage>
        <taxon>Bacteria</taxon>
        <taxon>Pseudomonadati</taxon>
        <taxon>Pseudomonadota</taxon>
        <taxon>Gammaproteobacteria</taxon>
        <taxon>Enterobacterales</taxon>
        <taxon>Morganellaceae</taxon>
        <taxon>Providencia</taxon>
    </lineage>
</organism>
<dbReference type="AlphaFoldDB" id="K8X3J3"/>
<dbReference type="InterPro" id="IPR036388">
    <property type="entry name" value="WH-like_DNA-bd_sf"/>
</dbReference>
<dbReference type="InterPro" id="IPR018356">
    <property type="entry name" value="Tscrpt_reg_HTH_DeoR_CS"/>
</dbReference>
<evidence type="ECO:0000259" key="4">
    <source>
        <dbReference type="PROSITE" id="PS51000"/>
    </source>
</evidence>
<dbReference type="SMART" id="SM01134">
    <property type="entry name" value="DeoRC"/>
    <property type="match status" value="1"/>
</dbReference>
<keyword evidence="1" id="KW-0805">Transcription regulation</keyword>
<gene>
    <name evidence="5" type="ORF">OOA_06096</name>
</gene>
<dbReference type="GO" id="GO:0003700">
    <property type="term" value="F:DNA-binding transcription factor activity"/>
    <property type="evidence" value="ECO:0007669"/>
    <property type="project" value="InterPro"/>
</dbReference>
<evidence type="ECO:0000256" key="2">
    <source>
        <dbReference type="ARBA" id="ARBA00023125"/>
    </source>
</evidence>
<dbReference type="GO" id="GO:0003677">
    <property type="term" value="F:DNA binding"/>
    <property type="evidence" value="ECO:0007669"/>
    <property type="project" value="UniProtKB-KW"/>
</dbReference>
<dbReference type="PRINTS" id="PR00037">
    <property type="entry name" value="HTHLACR"/>
</dbReference>
<dbReference type="STRING" id="1141662.OOA_06096"/>
<dbReference type="InterPro" id="IPR037171">
    <property type="entry name" value="NagB/RpiA_transferase-like"/>
</dbReference>
<dbReference type="SUPFAM" id="SSF100950">
    <property type="entry name" value="NagB/RpiA/CoA transferase-like"/>
    <property type="match status" value="1"/>
</dbReference>
<name>K8X3J3_9GAMM</name>
<feature type="domain" description="HTH deoR-type" evidence="4">
    <location>
        <begin position="8"/>
        <end position="63"/>
    </location>
</feature>
<dbReference type="PROSITE" id="PS00894">
    <property type="entry name" value="HTH_DEOR_1"/>
    <property type="match status" value="1"/>
</dbReference>
<keyword evidence="2" id="KW-0238">DNA-binding</keyword>
<dbReference type="EMBL" id="AKKL01000016">
    <property type="protein sequence ID" value="EKT63025.1"/>
    <property type="molecule type" value="Genomic_DNA"/>
</dbReference>
<evidence type="ECO:0000313" key="6">
    <source>
        <dbReference type="Proteomes" id="UP000009336"/>
    </source>
</evidence>
<reference evidence="5 6" key="1">
    <citation type="journal article" date="2012" name="BMC Genomics">
        <title>Comparative genomics of bacteria in the genus Providencia isolated from wild Drosophila melanogaster.</title>
        <authorList>
            <person name="Galac M.R."/>
            <person name="Lazzaro B.P."/>
        </authorList>
    </citation>
    <scope>NUCLEOTIDE SEQUENCE [LARGE SCALE GENOMIC DNA]</scope>
    <source>
        <strain evidence="5 6">DSM 19968</strain>
    </source>
</reference>
<dbReference type="eggNOG" id="COG1349">
    <property type="taxonomic scope" value="Bacteria"/>
</dbReference>
<dbReference type="InterPro" id="IPR001034">
    <property type="entry name" value="DeoR_HTH"/>
</dbReference>
<dbReference type="SMART" id="SM00420">
    <property type="entry name" value="HTH_DEOR"/>
    <property type="match status" value="1"/>
</dbReference>
<dbReference type="Pfam" id="PF00455">
    <property type="entry name" value="DeoRC"/>
    <property type="match status" value="1"/>
</dbReference>
<sequence length="256" mass="28169">MLDYAAFPDQRQKKIRELLNSNGRVVCTVLAREMNVSEHTIRRDLNELAQEGICKRVHGGAVSMLEESGTFEQRIGQNQAEKVKIAHKCVSLIKKGGCIFIDSGSTNLEIARSIPDDLSISAVTNSPSIALELMKKTHCEVILIGGKLNSQIGASVGNSAIYQISQIHFDQCFIGGCALDPQIGITIFDFEEAEFKKALIRQSNQIIMGVTADKLPGVARYVIADCEQLSVLVIDKPMTADLNQLFDEKLMRVLFA</sequence>
<dbReference type="RefSeq" id="WP_008911251.1">
    <property type="nucleotide sequence ID" value="NZ_KB233222.1"/>
</dbReference>
<proteinExistence type="predicted"/>
<dbReference type="PATRIC" id="fig|1141662.3.peg.1236"/>
<dbReference type="Pfam" id="PF08220">
    <property type="entry name" value="HTH_DeoR"/>
    <property type="match status" value="1"/>
</dbReference>